<protein>
    <submittedName>
        <fullName evidence="1">Uncharacterized protein</fullName>
    </submittedName>
</protein>
<evidence type="ECO:0000313" key="2">
    <source>
        <dbReference type="Proteomes" id="UP001057402"/>
    </source>
</evidence>
<gene>
    <name evidence="1" type="ORF">MLD38_002912</name>
</gene>
<dbReference type="EMBL" id="CM042881">
    <property type="protein sequence ID" value="KAI4384809.1"/>
    <property type="molecule type" value="Genomic_DNA"/>
</dbReference>
<proteinExistence type="predicted"/>
<keyword evidence="2" id="KW-1185">Reference proteome</keyword>
<reference evidence="2" key="1">
    <citation type="journal article" date="2023" name="Front. Plant Sci.">
        <title>Chromosomal-level genome assembly of Melastoma candidum provides insights into trichome evolution.</title>
        <authorList>
            <person name="Zhong Y."/>
            <person name="Wu W."/>
            <person name="Sun C."/>
            <person name="Zou P."/>
            <person name="Liu Y."/>
            <person name="Dai S."/>
            <person name="Zhou R."/>
        </authorList>
    </citation>
    <scope>NUCLEOTIDE SEQUENCE [LARGE SCALE GENOMIC DNA]</scope>
</reference>
<evidence type="ECO:0000313" key="1">
    <source>
        <dbReference type="EMBL" id="KAI4384809.1"/>
    </source>
</evidence>
<organism evidence="1 2">
    <name type="scientific">Melastoma candidum</name>
    <dbReference type="NCBI Taxonomy" id="119954"/>
    <lineage>
        <taxon>Eukaryota</taxon>
        <taxon>Viridiplantae</taxon>
        <taxon>Streptophyta</taxon>
        <taxon>Embryophyta</taxon>
        <taxon>Tracheophyta</taxon>
        <taxon>Spermatophyta</taxon>
        <taxon>Magnoliopsida</taxon>
        <taxon>eudicotyledons</taxon>
        <taxon>Gunneridae</taxon>
        <taxon>Pentapetalae</taxon>
        <taxon>rosids</taxon>
        <taxon>malvids</taxon>
        <taxon>Myrtales</taxon>
        <taxon>Melastomataceae</taxon>
        <taxon>Melastomatoideae</taxon>
        <taxon>Melastomateae</taxon>
        <taxon>Melastoma</taxon>
    </lineage>
</organism>
<sequence length="591" mass="67850">MDYRTEKFVRFQSYNSDKTSEGDYSAESALYPRKAGNVVNVVTEKFQRGMKFGSEKINHSLKSWRLFPVGDFLSFNFHSFLTLTRLVLQQVVILIIVPALRGSKTVNTKTLVKFVFFFQYIPRVVRIYPLYKEVTRSSGILTETAWAGAVFNLLLYMLAGHVFGAFWYLFSIEQEITCWGGACDQTTGCNHKSLYCDGGQNANNRFLDTFCPVQTPNTTLFNFGIFLNALDSGVVESTDFPQKFFFCFWWGLHNLSSLGQNLKTSTYVWEVCFAVFISTYGLVLFALLIGNMQTYLQSTTTRVEEMRVKRRDAEQWMSVPMFEKTDEQLLDALCDRLKPALYTEDSYVVCEGDPVDEMLFIMRGCLLTMKTNGGRTGFFNSVYLKVGDVCGEELLTWALDPHTSGNLPTSTRTVQALTEVEGFVLVADYLTFFASQFRRLHSKQLRHVFRFYSQQWRTWATCFIQVAWWRYRRKKLDDSLHEEENRLHDALVNGGGSSPSLGATIYASRFAANALRTLRQKGMRKKPRLPERLAPILLQKPPEPRKHSSGTLASPFEREDFFLLLDPFCSLNLYSIYYLACSNICHTRLSP</sequence>
<name>A0ACB9S104_9MYRT</name>
<dbReference type="Proteomes" id="UP001057402">
    <property type="component" value="Chromosome 2"/>
</dbReference>
<accession>A0ACB9S104</accession>
<comment type="caution">
    <text evidence="1">The sequence shown here is derived from an EMBL/GenBank/DDBJ whole genome shotgun (WGS) entry which is preliminary data.</text>
</comment>